<keyword evidence="2" id="KW-0418">Kinase</keyword>
<organism evidence="2 3">
    <name type="scientific">Carpediemonas membranifera</name>
    <dbReference type="NCBI Taxonomy" id="201153"/>
    <lineage>
        <taxon>Eukaryota</taxon>
        <taxon>Metamonada</taxon>
        <taxon>Carpediemonas-like organisms</taxon>
        <taxon>Carpediemonas</taxon>
    </lineage>
</organism>
<dbReference type="InterPro" id="IPR009030">
    <property type="entry name" value="Growth_fac_rcpt_cys_sf"/>
</dbReference>
<evidence type="ECO:0000313" key="3">
    <source>
        <dbReference type="Proteomes" id="UP000717585"/>
    </source>
</evidence>
<gene>
    <name evidence="2" type="ORF">J8273_7604</name>
</gene>
<proteinExistence type="predicted"/>
<keyword evidence="3" id="KW-1185">Reference proteome</keyword>
<dbReference type="Proteomes" id="UP000717585">
    <property type="component" value="Unassembled WGS sequence"/>
</dbReference>
<dbReference type="OrthoDB" id="430340at2759"/>
<feature type="transmembrane region" description="Helical" evidence="1">
    <location>
        <begin position="1487"/>
        <end position="1515"/>
    </location>
</feature>
<evidence type="ECO:0000313" key="2">
    <source>
        <dbReference type="EMBL" id="KAG9391320.1"/>
    </source>
</evidence>
<keyword evidence="1" id="KW-0812">Transmembrane</keyword>
<protein>
    <submittedName>
        <fullName evidence="2">Protein kinase, putative (ISS)</fullName>
    </submittedName>
</protein>
<dbReference type="PANTHER" id="PTHR46967">
    <property type="entry name" value="INSULIN-LIKE GROWTH FACTOR BINDING PROTEIN,N-TERMINAL"/>
    <property type="match status" value="1"/>
</dbReference>
<dbReference type="GO" id="GO:0016301">
    <property type="term" value="F:kinase activity"/>
    <property type="evidence" value="ECO:0007669"/>
    <property type="project" value="UniProtKB-KW"/>
</dbReference>
<keyword evidence="1" id="KW-0472">Membrane</keyword>
<dbReference type="EMBL" id="JAHDYR010000057">
    <property type="protein sequence ID" value="KAG9391320.1"/>
    <property type="molecule type" value="Genomic_DNA"/>
</dbReference>
<sequence length="1538" mass="159296">MLRPFETLGNSGEISSVAVSSDNLFVGMPDANSVLVYAFSANYKWYHLETLTGTGSFGTSVAYTDGVLLVGNPSLGSYGGFHVYTVDSNVVTFVADITDGMTNTKSGDTIAVALVDTTLYALIGCDVIDTGTSSALVLHTASTTDLTSWSFGATLTVAGSSLLGKELSFGSGGSHVAVVSGVIDGKEAAFTVDVTTLDADAGTVQIFDVVSQTTSNLAAAVMNGTKIFTVDSTQPYYGDYTSGAPTMATTTFGDTPATLGIATDGPWVGYAVSAVSSPANVYYDVAVVLSYYDSDEGSITSTLTTPLAPDVTEDDLTVGVMGLWMADGHAVLLDGTSTRLFTYKLSPCLPGFEMDSDQCVPCRAGYYSASTDMHHCLRCPPGTYQPSTGQNECLAVTAGYTLGAATTTTACPAGYTSYATLYPTDYSTASQQAIPTTELVGSYGAQSPSLVKAGDFIVLGSYVDGSSLGAVLYFNPQTVATDSYTLLRTSTDGDGYGMNIAATDDYLVVGAYKTSATVDDEGAVYVYEIGSSSIDYYAIISNHAPAFESHFGVCVAVSGTTIAVGAQLDTSIYFYELVDGTFTLDNGLTKTGVTIDEFSSMVMNDDFLVYNDGSSLSSSTVTVYSASYSSALSHQYSRRLRSALYGSTLVMGSAAATDPVSSIVGTGEVHVYDLFDAPTTSKLAQILRLEGATEDTMLGFSVAYDGTRIIAGTPSLNVDYNYYGGYTTWTQDNGGTWTLESQRVATGPTLFIGNGVAELDSFIVTFGFDDTDTSQVILDITRVGVNPQTCIATAVSQRCQAGQEWDSDAGACVACGQGTLSSTYGSMCHAPAPGYIPAASTGATAEAPCPTGQHPDILGTVCEVTGTGSMSYWDSTYRACNGAGEYQDEAGQTVCKVNDLGYEPSDTRTSQVMCSSGYYQNETRQDSCKTADKGFHVDGSGDHSSQTACDGTGEYQDETAQSSCKTAEKGYAAAADRLSVVECNSGQYQDTAAQDSCKDCGMDEFSGATGAQTSCGSCPSGFDQFLSKTACAATQLAVSVGLNESSTSTAPVFEVYPADTPYTLAKGSTWDSTSCVIETVDSAQVIRCSQETSAATLAYSLTIDGTKADYSSDVTMVTLAESEYFITALTLASPGTTEITPDFDNSDITGGTITLSVDDSVPDWVGVSAAGTSLKLTPSAATASGTYTVTITAKNGLDAVDTATMTLTYLAVNTSSIVPKTSDKPTGVINVNGTETNGVAGVSCDIPTSYFSKVDSNRAFVVPVANADGTLPAGSYTMTVTMSDGSTAEVYLTIDSESVDPNPAGTVTISESSIDVTTPTQLGFCAALIDAGTIGGISTSDIAVDPTQTTASCVGASTVTSAALSGLPFGVVLDPEVSSTVTTEAMPSLVIVEVPDSASGVKTQFESVGTRYTMTVGNYTGTASANEGRLVLGIDGQSIDVNITGIVDVTLAYDGVAVYSDYFTIVAPGPTDNPTDDDDDEFSSTTIILLAALGLFAFIATVAIVAFSFITVAATSQTIKLLRARAHEKAKATSYPAV</sequence>
<evidence type="ECO:0000256" key="1">
    <source>
        <dbReference type="SAM" id="Phobius"/>
    </source>
</evidence>
<dbReference type="Gene3D" id="2.10.50.10">
    <property type="entry name" value="Tumor Necrosis Factor Receptor, subunit A, domain 2"/>
    <property type="match status" value="1"/>
</dbReference>
<comment type="caution">
    <text evidence="2">The sequence shown here is derived from an EMBL/GenBank/DDBJ whole genome shotgun (WGS) entry which is preliminary data.</text>
</comment>
<dbReference type="PANTHER" id="PTHR46967:SF1">
    <property type="entry name" value="KERATIN-ASSOCIATED PROTEIN 16-1-LIKE"/>
    <property type="match status" value="1"/>
</dbReference>
<accession>A0A8J6ATU4</accession>
<dbReference type="SMART" id="SM01411">
    <property type="entry name" value="Ephrin_rec_like"/>
    <property type="match status" value="4"/>
</dbReference>
<dbReference type="SUPFAM" id="SSF57184">
    <property type="entry name" value="Growth factor receptor domain"/>
    <property type="match status" value="2"/>
</dbReference>
<name>A0A8J6ATU4_9EUKA</name>
<reference evidence="2" key="1">
    <citation type="submission" date="2021-05" db="EMBL/GenBank/DDBJ databases">
        <title>A free-living protist that lacks canonical eukaryotic 1 DNA replication and segregation systems.</title>
        <authorList>
            <person name="Salas-Leiva D.E."/>
            <person name="Tromer E.C."/>
            <person name="Curtis B.A."/>
            <person name="Jerlstrom-Hultqvist J."/>
            <person name="Kolisko M."/>
            <person name="Yi Z."/>
            <person name="Salas-Leiva J.S."/>
            <person name="Gallot-Lavallee L."/>
            <person name="Kops G.J.P.L."/>
            <person name="Archibald J.M."/>
            <person name="Simpson A.G.B."/>
            <person name="Roger A.J."/>
        </authorList>
    </citation>
    <scope>NUCLEOTIDE SEQUENCE</scope>
    <source>
        <strain evidence="2">BICM</strain>
    </source>
</reference>
<keyword evidence="1" id="KW-1133">Transmembrane helix</keyword>
<keyword evidence="2" id="KW-0808">Transferase</keyword>